<proteinExistence type="predicted"/>
<feature type="region of interest" description="Disordered" evidence="1">
    <location>
        <begin position="1"/>
        <end position="80"/>
    </location>
</feature>
<evidence type="ECO:0000313" key="3">
    <source>
        <dbReference type="WBParaSite" id="maker-uti_cns_0002305-snap-gene-0.23-mRNA-1"/>
    </source>
</evidence>
<dbReference type="PANTHER" id="PTHR36135:SF1">
    <property type="entry name" value="FIBROUS SHEATH CABYR-BINDING PROTEIN"/>
    <property type="match status" value="1"/>
</dbReference>
<feature type="compositionally biased region" description="Acidic residues" evidence="1">
    <location>
        <begin position="63"/>
        <end position="73"/>
    </location>
</feature>
<feature type="compositionally biased region" description="Polar residues" evidence="1">
    <location>
        <begin position="7"/>
        <end position="16"/>
    </location>
</feature>
<dbReference type="WBParaSite" id="maker-uti_cns_0002305-snap-gene-0.23-mRNA-1">
    <property type="protein sequence ID" value="maker-uti_cns_0002305-snap-gene-0.23-mRNA-1"/>
    <property type="gene ID" value="maker-uti_cns_0002305-snap-gene-0.23"/>
</dbReference>
<protein>
    <submittedName>
        <fullName evidence="3">MOT3 protein</fullName>
    </submittedName>
</protein>
<dbReference type="GO" id="GO:0005509">
    <property type="term" value="F:calcium ion binding"/>
    <property type="evidence" value="ECO:0007669"/>
    <property type="project" value="InterPro"/>
</dbReference>
<evidence type="ECO:0000256" key="1">
    <source>
        <dbReference type="SAM" id="MobiDB-lite"/>
    </source>
</evidence>
<organism evidence="2 3">
    <name type="scientific">Macrostomum lignano</name>
    <dbReference type="NCBI Taxonomy" id="282301"/>
    <lineage>
        <taxon>Eukaryota</taxon>
        <taxon>Metazoa</taxon>
        <taxon>Spiralia</taxon>
        <taxon>Lophotrochozoa</taxon>
        <taxon>Platyhelminthes</taxon>
        <taxon>Rhabditophora</taxon>
        <taxon>Macrostomorpha</taxon>
        <taxon>Macrostomida</taxon>
        <taxon>Macrostomidae</taxon>
        <taxon>Macrostomum</taxon>
    </lineage>
</organism>
<dbReference type="PANTHER" id="PTHR36135">
    <property type="entry name" value="FIBROUS SHEATH CABYR-BINDING PROTEIN"/>
    <property type="match status" value="1"/>
</dbReference>
<dbReference type="Proteomes" id="UP000095280">
    <property type="component" value="Unplaced"/>
</dbReference>
<dbReference type="InterPro" id="IPR043375">
    <property type="entry name" value="FSCB"/>
</dbReference>
<name>A0A1I8GL02_9PLAT</name>
<reference evidence="3" key="1">
    <citation type="submission" date="2016-11" db="UniProtKB">
        <authorList>
            <consortium name="WormBaseParasite"/>
        </authorList>
    </citation>
    <scope>IDENTIFICATION</scope>
</reference>
<keyword evidence="2" id="KW-1185">Reference proteome</keyword>
<sequence length="147" mass="15370">QDYLSKKISQNVQGDQSENDPVHLAAVAEAAPPAEDAPAEDAPAVEAPTEDAPAEDAPAVEAPTEDAPAEDAPAEVAPPAEPNSELFFRICALIGLGQLGLGQIGQCGGGHLFEVFVFFFVLSRAGVDRQRHAQEETEGELPLHGCC</sequence>
<accession>A0A1I8GL02</accession>
<dbReference type="GO" id="GO:0033234">
    <property type="term" value="P:negative regulation of protein sumoylation"/>
    <property type="evidence" value="ECO:0007669"/>
    <property type="project" value="InterPro"/>
</dbReference>
<dbReference type="AlphaFoldDB" id="A0A1I8GL02"/>
<evidence type="ECO:0000313" key="2">
    <source>
        <dbReference type="Proteomes" id="UP000095280"/>
    </source>
</evidence>
<feature type="compositionally biased region" description="Low complexity" evidence="1">
    <location>
        <begin position="25"/>
        <end position="47"/>
    </location>
</feature>